<keyword evidence="1" id="KW-0732">Signal</keyword>
<feature type="signal peptide" evidence="1">
    <location>
        <begin position="1"/>
        <end position="21"/>
    </location>
</feature>
<proteinExistence type="predicted"/>
<dbReference type="InterPro" id="IPR016187">
    <property type="entry name" value="CTDL_fold"/>
</dbReference>
<reference evidence="4" key="2">
    <citation type="submission" date="2023-11" db="UniProtKB">
        <authorList>
            <consortium name="WormBaseParasite"/>
        </authorList>
    </citation>
    <scope>IDENTIFICATION</scope>
</reference>
<organism evidence="3 4">
    <name type="scientific">Trichobilharzia regenti</name>
    <name type="common">Nasal bird schistosome</name>
    <dbReference type="NCBI Taxonomy" id="157069"/>
    <lineage>
        <taxon>Eukaryota</taxon>
        <taxon>Metazoa</taxon>
        <taxon>Spiralia</taxon>
        <taxon>Lophotrochozoa</taxon>
        <taxon>Platyhelminthes</taxon>
        <taxon>Trematoda</taxon>
        <taxon>Digenea</taxon>
        <taxon>Strigeidida</taxon>
        <taxon>Schistosomatoidea</taxon>
        <taxon>Schistosomatidae</taxon>
        <taxon>Trichobilharzia</taxon>
    </lineage>
</organism>
<reference evidence="3" key="1">
    <citation type="submission" date="2022-06" db="EMBL/GenBank/DDBJ databases">
        <authorList>
            <person name="Berger JAMES D."/>
            <person name="Berger JAMES D."/>
        </authorList>
    </citation>
    <scope>NUCLEOTIDE SEQUENCE [LARGE SCALE GENOMIC DNA]</scope>
</reference>
<name>A0AA85IYP9_TRIRE</name>
<feature type="chain" id="PRO_5041742984" description="C-type lectin domain-containing protein" evidence="1">
    <location>
        <begin position="22"/>
        <end position="173"/>
    </location>
</feature>
<dbReference type="Gene3D" id="3.10.100.10">
    <property type="entry name" value="Mannose-Binding Protein A, subunit A"/>
    <property type="match status" value="1"/>
</dbReference>
<dbReference type="WBParaSite" id="TREG1_118220.1">
    <property type="protein sequence ID" value="TREG1_118220.1"/>
    <property type="gene ID" value="TREG1_118220"/>
</dbReference>
<feature type="domain" description="C-type lectin" evidence="2">
    <location>
        <begin position="75"/>
        <end position="173"/>
    </location>
</feature>
<protein>
    <recommendedName>
        <fullName evidence="2">C-type lectin domain-containing protein</fullName>
    </recommendedName>
</protein>
<evidence type="ECO:0000259" key="2">
    <source>
        <dbReference type="Pfam" id="PF00059"/>
    </source>
</evidence>
<dbReference type="SUPFAM" id="SSF56436">
    <property type="entry name" value="C-type lectin-like"/>
    <property type="match status" value="1"/>
</dbReference>
<evidence type="ECO:0000313" key="4">
    <source>
        <dbReference type="WBParaSite" id="TREG1_118220.1"/>
    </source>
</evidence>
<evidence type="ECO:0000313" key="3">
    <source>
        <dbReference type="Proteomes" id="UP000050795"/>
    </source>
</evidence>
<dbReference type="CDD" id="cd00037">
    <property type="entry name" value="CLECT"/>
    <property type="match status" value="1"/>
</dbReference>
<evidence type="ECO:0000256" key="1">
    <source>
        <dbReference type="SAM" id="SignalP"/>
    </source>
</evidence>
<dbReference type="Pfam" id="PF00059">
    <property type="entry name" value="Lectin_C"/>
    <property type="match status" value="1"/>
</dbReference>
<dbReference type="InterPro" id="IPR001304">
    <property type="entry name" value="C-type_lectin-like"/>
</dbReference>
<accession>A0AA85IYP9</accession>
<dbReference type="AlphaFoldDB" id="A0AA85IYP9"/>
<dbReference type="Proteomes" id="UP000050795">
    <property type="component" value="Unassembled WGS sequence"/>
</dbReference>
<keyword evidence="3" id="KW-1185">Reference proteome</keyword>
<dbReference type="InterPro" id="IPR016186">
    <property type="entry name" value="C-type_lectin-like/link_sf"/>
</dbReference>
<sequence length="173" mass="20044">MLNFFILFFFLFNIFTNYIECEEGDDNDNEKTANKCSTAIDLLIPHSVRETAEYRIKCFTSKENGLKCFAHVIKKLNFINGVSMCSKLGGRIIQVVNMEESKYIGEWVKATYYVNAMRKGDSQYFDYSIYPPPYANIGCRLDELSNKCMIIDSKTHLWCPNSCEELHSIVCEF</sequence>